<dbReference type="InterPro" id="IPR043129">
    <property type="entry name" value="ATPase_NBD"/>
</dbReference>
<keyword evidence="8" id="KW-1185">Reference proteome</keyword>
<feature type="non-terminal residue" evidence="5">
    <location>
        <position position="1"/>
    </location>
</feature>
<dbReference type="EMBL" id="JAAGUZ010000228">
    <property type="protein sequence ID" value="NEW48371.1"/>
    <property type="molecule type" value="Genomic_DNA"/>
</dbReference>
<dbReference type="PANTHER" id="PTHR10196">
    <property type="entry name" value="SUGAR KINASE"/>
    <property type="match status" value="1"/>
</dbReference>
<evidence type="ECO:0000259" key="4">
    <source>
        <dbReference type="Pfam" id="PF00370"/>
    </source>
</evidence>
<dbReference type="PANTHER" id="PTHR10196:SF69">
    <property type="entry name" value="GLYCEROL KINASE"/>
    <property type="match status" value="1"/>
</dbReference>
<name>A0A6P1DFC8_9NOCA</name>
<dbReference type="GO" id="GO:0004370">
    <property type="term" value="F:glycerol kinase activity"/>
    <property type="evidence" value="ECO:0007669"/>
    <property type="project" value="TreeGrafter"/>
</dbReference>
<proteinExistence type="inferred from homology"/>
<dbReference type="RefSeq" id="WP_256668707.1">
    <property type="nucleotide sequence ID" value="NZ_JAAGUX010000202.1"/>
</dbReference>
<dbReference type="EMBL" id="JAAGUX010000202">
    <property type="protein sequence ID" value="NEW59637.1"/>
    <property type="molecule type" value="Genomic_DNA"/>
</dbReference>
<evidence type="ECO:0000313" key="6">
    <source>
        <dbReference type="EMBL" id="NEW59637.1"/>
    </source>
</evidence>
<evidence type="ECO:0000256" key="2">
    <source>
        <dbReference type="ARBA" id="ARBA00022679"/>
    </source>
</evidence>
<feature type="domain" description="Carbohydrate kinase FGGY N-terminal" evidence="4">
    <location>
        <begin position="9"/>
        <end position="73"/>
    </location>
</feature>
<protein>
    <submittedName>
        <fullName evidence="5">Glycerol kinase</fullName>
    </submittedName>
</protein>
<feature type="non-terminal residue" evidence="5">
    <location>
        <position position="78"/>
    </location>
</feature>
<dbReference type="GO" id="GO:0019563">
    <property type="term" value="P:glycerol catabolic process"/>
    <property type="evidence" value="ECO:0007669"/>
    <property type="project" value="TreeGrafter"/>
</dbReference>
<dbReference type="Proteomes" id="UP000468928">
    <property type="component" value="Unassembled WGS sequence"/>
</dbReference>
<sequence>ARAERGEVLFGTMDSWLIWNLTGGANGGVHVTDVTNAGRTMLMDLDTLDWDEELLALLDIPRAMLPAIAASSHPTRYG</sequence>
<dbReference type="Proteomes" id="UP000470876">
    <property type="component" value="Unassembled WGS sequence"/>
</dbReference>
<dbReference type="Pfam" id="PF00370">
    <property type="entry name" value="FGGY_N"/>
    <property type="match status" value="1"/>
</dbReference>
<keyword evidence="2" id="KW-0808">Transferase</keyword>
<dbReference type="InterPro" id="IPR018484">
    <property type="entry name" value="FGGY_N"/>
</dbReference>
<evidence type="ECO:0000313" key="5">
    <source>
        <dbReference type="EMBL" id="NEW48371.1"/>
    </source>
</evidence>
<keyword evidence="3 5" id="KW-0418">Kinase</keyword>
<reference evidence="7 8" key="1">
    <citation type="submission" date="2020-01" db="EMBL/GenBank/DDBJ databases">
        <title>Genetics and antimicrobial susceptibilities of Nocardia species isolated from the soil; a comparison with species isolated from humans.</title>
        <authorList>
            <person name="Carrasco G."/>
            <person name="Monzon S."/>
            <person name="Sansegundo M."/>
            <person name="Garcia E."/>
            <person name="Garrido N."/>
            <person name="Medina M.J."/>
            <person name="Villalon P."/>
            <person name="Ramirez-Arocha A.C."/>
            <person name="Jimenez P."/>
            <person name="Cuesta I."/>
            <person name="Valdezate S."/>
        </authorList>
    </citation>
    <scope>NUCLEOTIDE SEQUENCE [LARGE SCALE GENOMIC DNA]</scope>
    <source>
        <strain evidence="5 7">CNM20110639</strain>
        <strain evidence="6 8">CNM20110649</strain>
    </source>
</reference>
<evidence type="ECO:0000313" key="8">
    <source>
        <dbReference type="Proteomes" id="UP000470876"/>
    </source>
</evidence>
<comment type="caution">
    <text evidence="5">The sequence shown here is derived from an EMBL/GenBank/DDBJ whole genome shotgun (WGS) entry which is preliminary data.</text>
</comment>
<evidence type="ECO:0000256" key="3">
    <source>
        <dbReference type="ARBA" id="ARBA00022777"/>
    </source>
</evidence>
<organism evidence="5 7">
    <name type="scientific">Nocardia cyriacigeorgica</name>
    <dbReference type="NCBI Taxonomy" id="135487"/>
    <lineage>
        <taxon>Bacteria</taxon>
        <taxon>Bacillati</taxon>
        <taxon>Actinomycetota</taxon>
        <taxon>Actinomycetes</taxon>
        <taxon>Mycobacteriales</taxon>
        <taxon>Nocardiaceae</taxon>
        <taxon>Nocardia</taxon>
    </lineage>
</organism>
<dbReference type="AlphaFoldDB" id="A0A6P1DFC8"/>
<gene>
    <name evidence="5" type="ORF">GV789_28800</name>
    <name evidence="6" type="ORF">GV794_29045</name>
</gene>
<dbReference type="Gene3D" id="3.30.420.40">
    <property type="match status" value="1"/>
</dbReference>
<accession>A0A6P1DFC8</accession>
<dbReference type="GO" id="GO:0005829">
    <property type="term" value="C:cytosol"/>
    <property type="evidence" value="ECO:0007669"/>
    <property type="project" value="TreeGrafter"/>
</dbReference>
<comment type="similarity">
    <text evidence="1">Belongs to the FGGY kinase family.</text>
</comment>
<evidence type="ECO:0000256" key="1">
    <source>
        <dbReference type="ARBA" id="ARBA00009156"/>
    </source>
</evidence>
<dbReference type="SUPFAM" id="SSF53067">
    <property type="entry name" value="Actin-like ATPase domain"/>
    <property type="match status" value="1"/>
</dbReference>
<evidence type="ECO:0000313" key="7">
    <source>
        <dbReference type="Proteomes" id="UP000468928"/>
    </source>
</evidence>